<keyword evidence="2" id="KW-1185">Reference proteome</keyword>
<organism evidence="1 2">
    <name type="scientific">Seinonella peptonophila</name>
    <dbReference type="NCBI Taxonomy" id="112248"/>
    <lineage>
        <taxon>Bacteria</taxon>
        <taxon>Bacillati</taxon>
        <taxon>Bacillota</taxon>
        <taxon>Bacilli</taxon>
        <taxon>Bacillales</taxon>
        <taxon>Thermoactinomycetaceae</taxon>
        <taxon>Seinonella</taxon>
    </lineage>
</organism>
<evidence type="ECO:0000313" key="1">
    <source>
        <dbReference type="EMBL" id="SHE43587.1"/>
    </source>
</evidence>
<accession>A0A1M4TH30</accession>
<sequence>MREFLIDLLVIPATFILGRLSRSIHITGFHIRLQRKKDPAVMKSLQKG</sequence>
<gene>
    <name evidence="1" type="ORF">SAMN05444392_101457</name>
</gene>
<dbReference type="Proteomes" id="UP000184476">
    <property type="component" value="Unassembled WGS sequence"/>
</dbReference>
<reference evidence="1 2" key="1">
    <citation type="submission" date="2016-11" db="EMBL/GenBank/DDBJ databases">
        <authorList>
            <person name="Jaros S."/>
            <person name="Januszkiewicz K."/>
            <person name="Wedrychowicz H."/>
        </authorList>
    </citation>
    <scope>NUCLEOTIDE SEQUENCE [LARGE SCALE GENOMIC DNA]</scope>
    <source>
        <strain evidence="1 2">DSM 44666</strain>
    </source>
</reference>
<proteinExistence type="predicted"/>
<dbReference type="STRING" id="112248.SAMN05444392_101457"/>
<dbReference type="AlphaFoldDB" id="A0A1M4TH30"/>
<name>A0A1M4TH30_9BACL</name>
<evidence type="ECO:0000313" key="2">
    <source>
        <dbReference type="Proteomes" id="UP000184476"/>
    </source>
</evidence>
<dbReference type="RefSeq" id="WP_175552256.1">
    <property type="nucleotide sequence ID" value="NZ_FQVL01000001.1"/>
</dbReference>
<dbReference type="EMBL" id="FQVL01000001">
    <property type="protein sequence ID" value="SHE43587.1"/>
    <property type="molecule type" value="Genomic_DNA"/>
</dbReference>
<protein>
    <submittedName>
        <fullName evidence="1">Uncharacterized protein</fullName>
    </submittedName>
</protein>